<dbReference type="PANTHER" id="PTHR34883:SF16">
    <property type="entry name" value="RICH PROTEIN, PUTATIVE-RELATED"/>
    <property type="match status" value="1"/>
</dbReference>
<evidence type="ECO:0000256" key="1">
    <source>
        <dbReference type="SAM" id="MobiDB-lite"/>
    </source>
</evidence>
<keyword evidence="3" id="KW-1185">Reference proteome</keyword>
<proteinExistence type="predicted"/>
<evidence type="ECO:0000313" key="3">
    <source>
        <dbReference type="Proteomes" id="UP001152607"/>
    </source>
</evidence>
<accession>A0A9W4ULX3</accession>
<reference evidence="2" key="1">
    <citation type="submission" date="2023-01" db="EMBL/GenBank/DDBJ databases">
        <authorList>
            <person name="Van Ghelder C."/>
            <person name="Rancurel C."/>
        </authorList>
    </citation>
    <scope>NUCLEOTIDE SEQUENCE</scope>
    <source>
        <strain evidence="2">CNCM I-4278</strain>
    </source>
</reference>
<organism evidence="2 3">
    <name type="scientific">Periconia digitata</name>
    <dbReference type="NCBI Taxonomy" id="1303443"/>
    <lineage>
        <taxon>Eukaryota</taxon>
        <taxon>Fungi</taxon>
        <taxon>Dikarya</taxon>
        <taxon>Ascomycota</taxon>
        <taxon>Pezizomycotina</taxon>
        <taxon>Dothideomycetes</taxon>
        <taxon>Pleosporomycetidae</taxon>
        <taxon>Pleosporales</taxon>
        <taxon>Massarineae</taxon>
        <taxon>Periconiaceae</taxon>
        <taxon>Periconia</taxon>
    </lineage>
</organism>
<feature type="compositionally biased region" description="Low complexity" evidence="1">
    <location>
        <begin position="175"/>
        <end position="187"/>
    </location>
</feature>
<name>A0A9W4ULX3_9PLEO</name>
<feature type="region of interest" description="Disordered" evidence="1">
    <location>
        <begin position="172"/>
        <end position="192"/>
    </location>
</feature>
<evidence type="ECO:0000313" key="2">
    <source>
        <dbReference type="EMBL" id="CAI6338109.1"/>
    </source>
</evidence>
<dbReference type="EMBL" id="CAOQHR010000008">
    <property type="protein sequence ID" value="CAI6338109.1"/>
    <property type="molecule type" value="Genomic_DNA"/>
</dbReference>
<dbReference type="Gene3D" id="2.60.40.420">
    <property type="entry name" value="Cupredoxins - blue copper proteins"/>
    <property type="match status" value="1"/>
</dbReference>
<dbReference type="AlphaFoldDB" id="A0A9W4ULX3"/>
<protein>
    <recommendedName>
        <fullName evidence="4">Phytocyanin domain-containing protein</fullName>
    </recommendedName>
</protein>
<dbReference type="PANTHER" id="PTHR34883">
    <property type="entry name" value="SERINE-RICH PROTEIN, PUTATIVE-RELATED-RELATED"/>
    <property type="match status" value="1"/>
</dbReference>
<evidence type="ECO:0008006" key="4">
    <source>
        <dbReference type="Google" id="ProtNLM"/>
    </source>
</evidence>
<dbReference type="InterPro" id="IPR052953">
    <property type="entry name" value="Ser-rich/MCO-related"/>
</dbReference>
<dbReference type="Proteomes" id="UP001152607">
    <property type="component" value="Unassembled WGS sequence"/>
</dbReference>
<dbReference type="SUPFAM" id="SSF49503">
    <property type="entry name" value="Cupredoxins"/>
    <property type="match status" value="1"/>
</dbReference>
<dbReference type="InterPro" id="IPR008972">
    <property type="entry name" value="Cupredoxin"/>
</dbReference>
<gene>
    <name evidence="2" type="ORF">PDIGIT_LOCUS11233</name>
</gene>
<comment type="caution">
    <text evidence="2">The sequence shown here is derived from an EMBL/GenBank/DDBJ whole genome shotgun (WGS) entry which is preliminary data.</text>
</comment>
<dbReference type="OrthoDB" id="2331100at2759"/>
<sequence>MYAIQTPSLTPLNNLSHSFSGWNSTITPPPSLYTAHSASPTNFPVSPVIYITVGAGGNLTFDPSSVHAQIDKILRFDFVGGNHSLTQSSLIDPCQNVSLFDTGFTQFNPMNTSGKFLVDYKVSSTDPQWFYCAQRQPKSHCQSGGMIFRLNPPISDSVSKVTSSTTRSLGQCIAHPSHSTSPSTTSFHHPETLSPQTEISMQVPNTASVLQLIAVWCSTVFFGFAI</sequence>
<dbReference type="CDD" id="cd00920">
    <property type="entry name" value="Cupredoxin"/>
    <property type="match status" value="1"/>
</dbReference>